<dbReference type="InterPro" id="IPR011101">
    <property type="entry name" value="DUF5131"/>
</dbReference>
<name>F3Z2V6_DESAF</name>
<dbReference type="EMBL" id="CP003221">
    <property type="protein sequence ID" value="EGJ50273.1"/>
    <property type="molecule type" value="Genomic_DNA"/>
</dbReference>
<dbReference type="Pfam" id="PF07505">
    <property type="entry name" value="DUF5131"/>
    <property type="match status" value="1"/>
</dbReference>
<protein>
    <submittedName>
        <fullName evidence="1">Gp37Gp68 family protein</fullName>
    </submittedName>
</protein>
<sequence>MNPTKIPYLDFVWNPVVGCTPAGEGCRNCYAETAHSRRHKAYKAGRKLPACYSEPFSVVRCLEERLESPLKRRKPARIGVNFLADTSHPDVPDHFLDRMFAVMALCPQHTFVLLTKRPKRMRAYFEGLPKDAVTIRWADSASCVADMSDCDYEWTDFPLPNVWLGTTIWDQESADRNIPPLLAAPAAMRWVSYEPALGPVDFSLVSVDDHQGQTVQAWPLHGNRRVDWVVCGGESGPGARPMHPDWARSLRAQCKAAGVPFWFKQWGEWCPAESLWEASTLQNGVFASSQVACDSEGRHYLTDNPKGHWFEDSYYSERVGTKAAGNALDGEIIEQLPEVGNG</sequence>
<organism evidence="1 2">
    <name type="scientific">Desulfocurvibacter africanus subsp. africanus str. Walvis Bay</name>
    <dbReference type="NCBI Taxonomy" id="690850"/>
    <lineage>
        <taxon>Bacteria</taxon>
        <taxon>Pseudomonadati</taxon>
        <taxon>Thermodesulfobacteriota</taxon>
        <taxon>Desulfovibrionia</taxon>
        <taxon>Desulfovibrionales</taxon>
        <taxon>Desulfovibrionaceae</taxon>
        <taxon>Desulfocurvibacter</taxon>
    </lineage>
</organism>
<dbReference type="KEGG" id="daf:Desaf_1944"/>
<dbReference type="AlphaFoldDB" id="F3Z2V6"/>
<dbReference type="STRING" id="690850.Desaf_1944"/>
<keyword evidence="2" id="KW-1185">Reference proteome</keyword>
<evidence type="ECO:0000313" key="1">
    <source>
        <dbReference type="EMBL" id="EGJ50273.1"/>
    </source>
</evidence>
<reference evidence="1 2" key="1">
    <citation type="journal article" date="2011" name="J. Bacteriol.">
        <title>Genome sequence of the mercury-methylating and pleomorphic Desulfovibrio africanus Strain Walvis Bay.</title>
        <authorList>
            <person name="Brown S.D."/>
            <person name="Wall J.D."/>
            <person name="Kucken A.M."/>
            <person name="Gilmour C.C."/>
            <person name="Podar M."/>
            <person name="Brandt C.C."/>
            <person name="Teshima H."/>
            <person name="Detter J.C."/>
            <person name="Han C.S."/>
            <person name="Land M.L."/>
            <person name="Lucas S."/>
            <person name="Han J."/>
            <person name="Pennacchio L."/>
            <person name="Nolan M."/>
            <person name="Pitluck S."/>
            <person name="Woyke T."/>
            <person name="Goodwin L."/>
            <person name="Palumbo A.V."/>
            <person name="Elias D.A."/>
        </authorList>
    </citation>
    <scope>NUCLEOTIDE SEQUENCE [LARGE SCALE GENOMIC DNA]</scope>
    <source>
        <strain evidence="1 2">Walvis Bay</strain>
    </source>
</reference>
<dbReference type="HOGENOM" id="CLU_054184_0_0_7"/>
<accession>F3Z2V6</accession>
<dbReference type="Proteomes" id="UP000007844">
    <property type="component" value="Chromosome"/>
</dbReference>
<dbReference type="RefSeq" id="WP_014260025.1">
    <property type="nucleotide sequence ID" value="NC_016629.1"/>
</dbReference>
<gene>
    <name evidence="1" type="ORF">Desaf_1944</name>
</gene>
<proteinExistence type="predicted"/>
<dbReference type="eggNOG" id="COG4422">
    <property type="taxonomic scope" value="Bacteria"/>
</dbReference>
<evidence type="ECO:0000313" key="2">
    <source>
        <dbReference type="Proteomes" id="UP000007844"/>
    </source>
</evidence>